<keyword evidence="3" id="KW-1185">Reference proteome</keyword>
<evidence type="ECO:0000259" key="1">
    <source>
        <dbReference type="Pfam" id="PF08241"/>
    </source>
</evidence>
<organism evidence="2 3">
    <name type="scientific">Paenibacillus cremeus</name>
    <dbReference type="NCBI Taxonomy" id="2163881"/>
    <lineage>
        <taxon>Bacteria</taxon>
        <taxon>Bacillati</taxon>
        <taxon>Bacillota</taxon>
        <taxon>Bacilli</taxon>
        <taxon>Bacillales</taxon>
        <taxon>Paenibacillaceae</taxon>
        <taxon>Paenibacillus</taxon>
    </lineage>
</organism>
<dbReference type="InterPro" id="IPR029063">
    <property type="entry name" value="SAM-dependent_MTases_sf"/>
</dbReference>
<accession>A0A559K927</accession>
<dbReference type="Gene3D" id="3.40.50.150">
    <property type="entry name" value="Vaccinia Virus protein VP39"/>
    <property type="match status" value="1"/>
</dbReference>
<dbReference type="OrthoDB" id="9804312at2"/>
<dbReference type="SUPFAM" id="SSF53335">
    <property type="entry name" value="S-adenosyl-L-methionine-dependent methyltransferases"/>
    <property type="match status" value="1"/>
</dbReference>
<gene>
    <name evidence="2" type="ORF">FPZ49_17560</name>
</gene>
<dbReference type="CDD" id="cd02440">
    <property type="entry name" value="AdoMet_MTases"/>
    <property type="match status" value="1"/>
</dbReference>
<dbReference type="InterPro" id="IPR050508">
    <property type="entry name" value="Methyltransf_Superfamily"/>
</dbReference>
<dbReference type="InterPro" id="IPR013216">
    <property type="entry name" value="Methyltransf_11"/>
</dbReference>
<dbReference type="GO" id="GO:0008757">
    <property type="term" value="F:S-adenosylmethionine-dependent methyltransferase activity"/>
    <property type="evidence" value="ECO:0007669"/>
    <property type="project" value="InterPro"/>
</dbReference>
<comment type="caution">
    <text evidence="2">The sequence shown here is derived from an EMBL/GenBank/DDBJ whole genome shotgun (WGS) entry which is preliminary data.</text>
</comment>
<feature type="domain" description="Methyltransferase type 11" evidence="1">
    <location>
        <begin position="49"/>
        <end position="139"/>
    </location>
</feature>
<evidence type="ECO:0000313" key="2">
    <source>
        <dbReference type="EMBL" id="TVY08635.1"/>
    </source>
</evidence>
<dbReference type="PANTHER" id="PTHR42912">
    <property type="entry name" value="METHYLTRANSFERASE"/>
    <property type="match status" value="1"/>
</dbReference>
<dbReference type="EMBL" id="VNJI01000021">
    <property type="protein sequence ID" value="TVY08635.1"/>
    <property type="molecule type" value="Genomic_DNA"/>
</dbReference>
<dbReference type="RefSeq" id="WP_144849268.1">
    <property type="nucleotide sequence ID" value="NZ_VNJI01000021.1"/>
</dbReference>
<name>A0A559K927_9BACL</name>
<dbReference type="AlphaFoldDB" id="A0A559K927"/>
<dbReference type="Pfam" id="PF08241">
    <property type="entry name" value="Methyltransf_11"/>
    <property type="match status" value="1"/>
</dbReference>
<dbReference type="PANTHER" id="PTHR42912:SF93">
    <property type="entry name" value="N6-ADENOSINE-METHYLTRANSFERASE TMT1A"/>
    <property type="match status" value="1"/>
</dbReference>
<proteinExistence type="predicted"/>
<keyword evidence="2" id="KW-0808">Transferase</keyword>
<keyword evidence="2" id="KW-0489">Methyltransferase</keyword>
<protein>
    <submittedName>
        <fullName evidence="2">Class I SAM-dependent methyltransferase</fullName>
    </submittedName>
</protein>
<dbReference type="Proteomes" id="UP000317036">
    <property type="component" value="Unassembled WGS sequence"/>
</dbReference>
<dbReference type="GO" id="GO:0032259">
    <property type="term" value="P:methylation"/>
    <property type="evidence" value="ECO:0007669"/>
    <property type="project" value="UniProtKB-KW"/>
</dbReference>
<evidence type="ECO:0000313" key="3">
    <source>
        <dbReference type="Proteomes" id="UP000317036"/>
    </source>
</evidence>
<sequence>MDAAFKRNLVQAYNFDAHRRNQHDKSSWKVDEREQFLKLLLDEEKKSLLEIGAGTGQDSLYFFDRGLDTTSIDISDEMIKACKEKGLNASVMDFYHLDYSDQSFDAVYALNCLLHVPKANISSVLMEIKRVLKPNGLFYMGVYGGRDSEGVWEEDSCEPKRFFSFFSDARLRELVSSIFELVYFNVVPQEKGDLHFQSLILRNSTCE</sequence>
<reference evidence="2 3" key="1">
    <citation type="submission" date="2019-07" db="EMBL/GenBank/DDBJ databases">
        <authorList>
            <person name="Kim J."/>
        </authorList>
    </citation>
    <scope>NUCLEOTIDE SEQUENCE [LARGE SCALE GENOMIC DNA]</scope>
    <source>
        <strain evidence="2 3">JC52</strain>
    </source>
</reference>